<accession>A0ABR3GK73</accession>
<comment type="caution">
    <text evidence="2">The sequence shown here is derived from an EMBL/GenBank/DDBJ whole genome shotgun (WGS) entry which is preliminary data.</text>
</comment>
<sequence length="163" mass="18524">MASLDSYMYSSSDHTNESADNSTSVPTIDHNTSTLAAAIRKSDDKMFNLIEDLAITRRRFDASIGSDRILEHQYQATVYFLESHLEDCLRTTSDLNPGEFDSIQENISDQVARLCKIRYRIKLKELELAQLISANWKAVSGQLLKRDLTTLVFNVHVQQIDLP</sequence>
<proteinExistence type="predicted"/>
<feature type="compositionally biased region" description="Polar residues" evidence="1">
    <location>
        <begin position="8"/>
        <end position="27"/>
    </location>
</feature>
<dbReference type="Proteomes" id="UP001447188">
    <property type="component" value="Unassembled WGS sequence"/>
</dbReference>
<reference evidence="2 3" key="1">
    <citation type="submission" date="2024-02" db="EMBL/GenBank/DDBJ databases">
        <title>Discinaceae phylogenomics.</title>
        <authorList>
            <person name="Dirks A.C."/>
            <person name="James T.Y."/>
        </authorList>
    </citation>
    <scope>NUCLEOTIDE SEQUENCE [LARGE SCALE GENOMIC DNA]</scope>
    <source>
        <strain evidence="2 3">ACD0624</strain>
    </source>
</reference>
<gene>
    <name evidence="2" type="ORF">Q9L58_004822</name>
</gene>
<feature type="region of interest" description="Disordered" evidence="1">
    <location>
        <begin position="1"/>
        <end position="27"/>
    </location>
</feature>
<evidence type="ECO:0000256" key="1">
    <source>
        <dbReference type="SAM" id="MobiDB-lite"/>
    </source>
</evidence>
<evidence type="ECO:0000313" key="3">
    <source>
        <dbReference type="Proteomes" id="UP001447188"/>
    </source>
</evidence>
<protein>
    <submittedName>
        <fullName evidence="2">Uncharacterized protein</fullName>
    </submittedName>
</protein>
<name>A0ABR3GK73_9PEZI</name>
<evidence type="ECO:0000313" key="2">
    <source>
        <dbReference type="EMBL" id="KAL0636258.1"/>
    </source>
</evidence>
<dbReference type="EMBL" id="JBBBZM010000054">
    <property type="protein sequence ID" value="KAL0636258.1"/>
    <property type="molecule type" value="Genomic_DNA"/>
</dbReference>
<keyword evidence="3" id="KW-1185">Reference proteome</keyword>
<organism evidence="2 3">
    <name type="scientific">Discina gigas</name>
    <dbReference type="NCBI Taxonomy" id="1032678"/>
    <lineage>
        <taxon>Eukaryota</taxon>
        <taxon>Fungi</taxon>
        <taxon>Dikarya</taxon>
        <taxon>Ascomycota</taxon>
        <taxon>Pezizomycotina</taxon>
        <taxon>Pezizomycetes</taxon>
        <taxon>Pezizales</taxon>
        <taxon>Discinaceae</taxon>
        <taxon>Discina</taxon>
    </lineage>
</organism>